<evidence type="ECO:0000313" key="1">
    <source>
        <dbReference type="EMBL" id="PQV63624.1"/>
    </source>
</evidence>
<reference evidence="1 2" key="1">
    <citation type="journal article" date="2018" name="Syst. Appl. Microbiol.">
        <title>Abditibacterium utsteinense sp. nov., the first cultivated member of candidate phylum FBP, isolated from ice-free Antarctic soil samples.</title>
        <authorList>
            <person name="Tahon G."/>
            <person name="Tytgat B."/>
            <person name="Lebbe L."/>
            <person name="Carlier A."/>
            <person name="Willems A."/>
        </authorList>
    </citation>
    <scope>NUCLEOTIDE SEQUENCE [LARGE SCALE GENOMIC DNA]</scope>
    <source>
        <strain evidence="1 2">LMG 29911</strain>
    </source>
</reference>
<dbReference type="InParanoid" id="A0A2S8SS35"/>
<dbReference type="Pfam" id="PF05721">
    <property type="entry name" value="PhyH"/>
    <property type="match status" value="1"/>
</dbReference>
<keyword evidence="1" id="KW-0560">Oxidoreductase</keyword>
<protein>
    <submittedName>
        <fullName evidence="1">Phytanoyl-CoA dioxygenase (PhyH)</fullName>
    </submittedName>
</protein>
<comment type="caution">
    <text evidence="1">The sequence shown here is derived from an EMBL/GenBank/DDBJ whole genome shotgun (WGS) entry which is preliminary data.</text>
</comment>
<dbReference type="AlphaFoldDB" id="A0A2S8SS35"/>
<evidence type="ECO:0000313" key="2">
    <source>
        <dbReference type="Proteomes" id="UP000237684"/>
    </source>
</evidence>
<accession>A0A2S8SS35</accession>
<dbReference type="SUPFAM" id="SSF51197">
    <property type="entry name" value="Clavaminate synthase-like"/>
    <property type="match status" value="1"/>
</dbReference>
<keyword evidence="1" id="KW-0223">Dioxygenase</keyword>
<dbReference type="RefSeq" id="WP_202973506.1">
    <property type="nucleotide sequence ID" value="NZ_NIGF01000010.1"/>
</dbReference>
<dbReference type="EMBL" id="NIGF01000010">
    <property type="protein sequence ID" value="PQV63624.1"/>
    <property type="molecule type" value="Genomic_DNA"/>
</dbReference>
<proteinExistence type="predicted"/>
<dbReference type="InterPro" id="IPR008775">
    <property type="entry name" value="Phytyl_CoA_dOase-like"/>
</dbReference>
<keyword evidence="2" id="KW-1185">Reference proteome</keyword>
<dbReference type="Proteomes" id="UP000237684">
    <property type="component" value="Unassembled WGS sequence"/>
</dbReference>
<organism evidence="1 2">
    <name type="scientific">Abditibacterium utsteinense</name>
    <dbReference type="NCBI Taxonomy" id="1960156"/>
    <lineage>
        <taxon>Bacteria</taxon>
        <taxon>Pseudomonadati</taxon>
        <taxon>Abditibacteriota</taxon>
        <taxon>Abditibacteriia</taxon>
        <taxon>Abditibacteriales</taxon>
        <taxon>Abditibacteriaceae</taxon>
        <taxon>Abditibacterium</taxon>
    </lineage>
</organism>
<name>A0A2S8SS35_9BACT</name>
<gene>
    <name evidence="1" type="ORF">B1R32_11090</name>
</gene>
<sequence length="114" mass="12497">MNFPYSDADAIPVEVKAGSAVFFNGYTLHRSLPNRAKSGYRRALVNHYMSAQSFLPWHGPRQSEKVAMAKLDFRDIVMVAGTDPFAHKGIETRVAPHVRAAGAGGCSNGLEYDE</sequence>
<dbReference type="GO" id="GO:0016706">
    <property type="term" value="F:2-oxoglutarate-dependent dioxygenase activity"/>
    <property type="evidence" value="ECO:0007669"/>
    <property type="project" value="UniProtKB-ARBA"/>
</dbReference>
<dbReference type="Gene3D" id="2.60.120.620">
    <property type="entry name" value="q2cbj1_9rhob like domain"/>
    <property type="match status" value="1"/>
</dbReference>